<dbReference type="PANTHER" id="PTHR43133:SF51">
    <property type="entry name" value="RNA POLYMERASE SIGMA FACTOR"/>
    <property type="match status" value="1"/>
</dbReference>
<keyword evidence="7" id="KW-1185">Reference proteome</keyword>
<sequence>MNAINTYTQILTTADLVRAAQAGDRDAFGELFERFQPTVYAIAMRRLRDHADAQELCQDVFVQAMLKIEQLRTPEAFIGWLRQITVRMAINRSVRRKNSVAVEPEMLEATVTDDSSPLDFALEAERKDEVRAGLDRLGEMDRDTLVAFYVNGQSLLEMADSFEAPLGTIKRRLHTARKRLAREVDELATV</sequence>
<dbReference type="STRING" id="980251.GCA_001642875_02243"/>
<dbReference type="OrthoDB" id="9795666at2"/>
<evidence type="ECO:0000256" key="3">
    <source>
        <dbReference type="ARBA" id="ARBA00023082"/>
    </source>
</evidence>
<dbReference type="InterPro" id="IPR014284">
    <property type="entry name" value="RNA_pol_sigma-70_dom"/>
</dbReference>
<gene>
    <name evidence="6" type="primary">sigW_1</name>
    <name evidence="6" type="ORF">MFFC18_05720</name>
</gene>
<protein>
    <submittedName>
        <fullName evidence="6">ECF RNA polymerase sigma factor SigW</fullName>
    </submittedName>
</protein>
<dbReference type="Gene3D" id="1.10.10.10">
    <property type="entry name" value="Winged helix-like DNA-binding domain superfamily/Winged helix DNA-binding domain"/>
    <property type="match status" value="1"/>
</dbReference>
<dbReference type="InterPro" id="IPR036388">
    <property type="entry name" value="WH-like_DNA-bd_sf"/>
</dbReference>
<dbReference type="GO" id="GO:0006352">
    <property type="term" value="P:DNA-templated transcription initiation"/>
    <property type="evidence" value="ECO:0007669"/>
    <property type="project" value="InterPro"/>
</dbReference>
<dbReference type="AlphaFoldDB" id="A0A5B9PC84"/>
<proteinExistence type="inferred from homology"/>
<dbReference type="EMBL" id="CP042912">
    <property type="protein sequence ID" value="QEG20721.1"/>
    <property type="molecule type" value="Genomic_DNA"/>
</dbReference>
<evidence type="ECO:0000259" key="5">
    <source>
        <dbReference type="Pfam" id="PF04542"/>
    </source>
</evidence>
<name>A0A5B9PC84_9BACT</name>
<organism evidence="6 7">
    <name type="scientific">Mariniblastus fucicola</name>
    <dbReference type="NCBI Taxonomy" id="980251"/>
    <lineage>
        <taxon>Bacteria</taxon>
        <taxon>Pseudomonadati</taxon>
        <taxon>Planctomycetota</taxon>
        <taxon>Planctomycetia</taxon>
        <taxon>Pirellulales</taxon>
        <taxon>Pirellulaceae</taxon>
        <taxon>Mariniblastus</taxon>
    </lineage>
</organism>
<accession>A0A5B9PC84</accession>
<keyword evidence="3" id="KW-0731">Sigma factor</keyword>
<dbReference type="SUPFAM" id="SSF88659">
    <property type="entry name" value="Sigma3 and sigma4 domains of RNA polymerase sigma factors"/>
    <property type="match status" value="1"/>
</dbReference>
<keyword evidence="4" id="KW-0804">Transcription</keyword>
<dbReference type="KEGG" id="mff:MFFC18_05720"/>
<evidence type="ECO:0000256" key="4">
    <source>
        <dbReference type="ARBA" id="ARBA00023163"/>
    </source>
</evidence>
<reference evidence="6 7" key="1">
    <citation type="submission" date="2019-08" db="EMBL/GenBank/DDBJ databases">
        <title>Deep-cultivation of Planctomycetes and their phenomic and genomic characterization uncovers novel biology.</title>
        <authorList>
            <person name="Wiegand S."/>
            <person name="Jogler M."/>
            <person name="Boedeker C."/>
            <person name="Pinto D."/>
            <person name="Vollmers J."/>
            <person name="Rivas-Marin E."/>
            <person name="Kohn T."/>
            <person name="Peeters S.H."/>
            <person name="Heuer A."/>
            <person name="Rast P."/>
            <person name="Oberbeckmann S."/>
            <person name="Bunk B."/>
            <person name="Jeske O."/>
            <person name="Meyerdierks A."/>
            <person name="Storesund J.E."/>
            <person name="Kallscheuer N."/>
            <person name="Luecker S."/>
            <person name="Lage O.M."/>
            <person name="Pohl T."/>
            <person name="Merkel B.J."/>
            <person name="Hornburger P."/>
            <person name="Mueller R.-W."/>
            <person name="Bruemmer F."/>
            <person name="Labrenz M."/>
            <person name="Spormann A.M."/>
            <person name="Op den Camp H."/>
            <person name="Overmann J."/>
            <person name="Amann R."/>
            <person name="Jetten M.S.M."/>
            <person name="Mascher T."/>
            <person name="Medema M.H."/>
            <person name="Devos D.P."/>
            <person name="Kaster A.-K."/>
            <person name="Ovreas L."/>
            <person name="Rohde M."/>
            <person name="Galperin M.Y."/>
            <person name="Jogler C."/>
        </authorList>
    </citation>
    <scope>NUCLEOTIDE SEQUENCE [LARGE SCALE GENOMIC DNA]</scope>
    <source>
        <strain evidence="6 7">FC18</strain>
    </source>
</reference>
<dbReference type="Proteomes" id="UP000322214">
    <property type="component" value="Chromosome"/>
</dbReference>
<feature type="domain" description="RNA polymerase sigma-70 region 2" evidence="5">
    <location>
        <begin position="31"/>
        <end position="96"/>
    </location>
</feature>
<evidence type="ECO:0000256" key="1">
    <source>
        <dbReference type="ARBA" id="ARBA00010641"/>
    </source>
</evidence>
<evidence type="ECO:0000256" key="2">
    <source>
        <dbReference type="ARBA" id="ARBA00023015"/>
    </source>
</evidence>
<keyword evidence="2" id="KW-0805">Transcription regulation</keyword>
<dbReference type="GO" id="GO:0016987">
    <property type="term" value="F:sigma factor activity"/>
    <property type="evidence" value="ECO:0007669"/>
    <property type="project" value="UniProtKB-KW"/>
</dbReference>
<dbReference type="InterPro" id="IPR013325">
    <property type="entry name" value="RNA_pol_sigma_r2"/>
</dbReference>
<evidence type="ECO:0000313" key="6">
    <source>
        <dbReference type="EMBL" id="QEG20721.1"/>
    </source>
</evidence>
<evidence type="ECO:0000313" key="7">
    <source>
        <dbReference type="Proteomes" id="UP000322214"/>
    </source>
</evidence>
<dbReference type="InterPro" id="IPR007627">
    <property type="entry name" value="RNA_pol_sigma70_r2"/>
</dbReference>
<dbReference type="NCBIfam" id="TIGR02937">
    <property type="entry name" value="sigma70-ECF"/>
    <property type="match status" value="1"/>
</dbReference>
<dbReference type="Pfam" id="PF04542">
    <property type="entry name" value="Sigma70_r2"/>
    <property type="match status" value="1"/>
</dbReference>
<dbReference type="RefSeq" id="WP_075084676.1">
    <property type="nucleotide sequence ID" value="NZ_CP042912.1"/>
</dbReference>
<dbReference type="Gene3D" id="1.10.1740.10">
    <property type="match status" value="1"/>
</dbReference>
<comment type="similarity">
    <text evidence="1">Belongs to the sigma-70 factor family. ECF subfamily.</text>
</comment>
<dbReference type="SUPFAM" id="SSF88946">
    <property type="entry name" value="Sigma2 domain of RNA polymerase sigma factors"/>
    <property type="match status" value="1"/>
</dbReference>
<dbReference type="PANTHER" id="PTHR43133">
    <property type="entry name" value="RNA POLYMERASE ECF-TYPE SIGMA FACTO"/>
    <property type="match status" value="1"/>
</dbReference>
<dbReference type="InterPro" id="IPR039425">
    <property type="entry name" value="RNA_pol_sigma-70-like"/>
</dbReference>
<dbReference type="InterPro" id="IPR013324">
    <property type="entry name" value="RNA_pol_sigma_r3/r4-like"/>
</dbReference>